<protein>
    <recommendedName>
        <fullName evidence="4">RNA polymerase II nuclear localization protein SLC7A6OS</fullName>
    </recommendedName>
</protein>
<dbReference type="OrthoDB" id="6255506at2759"/>
<dbReference type="RefSeq" id="XP_001419694.1">
    <property type="nucleotide sequence ID" value="XM_001419657.1"/>
</dbReference>
<feature type="region of interest" description="Disordered" evidence="1">
    <location>
        <begin position="195"/>
        <end position="254"/>
    </location>
</feature>
<feature type="compositionally biased region" description="Acidic residues" evidence="1">
    <location>
        <begin position="238"/>
        <end position="254"/>
    </location>
</feature>
<dbReference type="Gramene" id="ABO97987">
    <property type="protein sequence ID" value="ABO97987"/>
    <property type="gene ID" value="OSTLU_16650"/>
</dbReference>
<dbReference type="HOGENOM" id="CLU_1095789_0_0_1"/>
<organism evidence="2 3">
    <name type="scientific">Ostreococcus lucimarinus (strain CCE9901)</name>
    <dbReference type="NCBI Taxonomy" id="436017"/>
    <lineage>
        <taxon>Eukaryota</taxon>
        <taxon>Viridiplantae</taxon>
        <taxon>Chlorophyta</taxon>
        <taxon>Mamiellophyceae</taxon>
        <taxon>Mamiellales</taxon>
        <taxon>Bathycoccaceae</taxon>
        <taxon>Ostreococcus</taxon>
    </lineage>
</organism>
<keyword evidence="3" id="KW-1185">Reference proteome</keyword>
<dbReference type="EMBL" id="CP000589">
    <property type="protein sequence ID" value="ABO97987.1"/>
    <property type="molecule type" value="Genomic_DNA"/>
</dbReference>
<dbReference type="KEGG" id="olu:OSTLU_16650"/>
<dbReference type="PANTHER" id="PTHR31196">
    <property type="entry name" value="RNA POLYMERASE II NUCLEAR LOCALIZATION PROTEIN SLC7A6OS-RELATED"/>
    <property type="match status" value="1"/>
</dbReference>
<gene>
    <name evidence="2" type="ORF">OSTLU_16650</name>
</gene>
<proteinExistence type="predicted"/>
<accession>A4S263</accession>
<dbReference type="AlphaFoldDB" id="A4S263"/>
<evidence type="ECO:0008006" key="4">
    <source>
        <dbReference type="Google" id="ProtNLM"/>
    </source>
</evidence>
<evidence type="ECO:0000313" key="3">
    <source>
        <dbReference type="Proteomes" id="UP000001568"/>
    </source>
</evidence>
<dbReference type="PANTHER" id="PTHR31196:SF2">
    <property type="entry name" value="RNA POLYMERASE II NUCLEAR LOCALIZATION PROTEIN SLC7A6OS-RELATED"/>
    <property type="match status" value="1"/>
</dbReference>
<sequence>MSYVRVKRKRGDASHARVVVEVVEAHDGFGDGARGANAARAAALARALDDALDGALDATSEARGARKRRRRARRVAEGVARDDAETRAADDGAGRETRVYDAMVDSLERARAMESALMCNCAPMVREYLASRGEANAEAGPPPFEGEEAFARTSTSASEGEDEWVYDVYEMMDEDARDSDDDDFDDGYAPVIRVRDFHDVADDEDAESDYGDSDSNAAGYFDDYPDTESDSSEHSDRFEDDDSGFGDDDDDDWS</sequence>
<dbReference type="OMA" id="KWAPREA"/>
<dbReference type="InterPro" id="IPR040218">
    <property type="entry name" value="SLC7A6OS"/>
</dbReference>
<dbReference type="GeneID" id="5003901"/>
<name>A4S263_OSTLU</name>
<feature type="region of interest" description="Disordered" evidence="1">
    <location>
        <begin position="135"/>
        <end position="159"/>
    </location>
</feature>
<dbReference type="Proteomes" id="UP000001568">
    <property type="component" value="Chromosome 9"/>
</dbReference>
<evidence type="ECO:0000256" key="1">
    <source>
        <dbReference type="SAM" id="MobiDB-lite"/>
    </source>
</evidence>
<reference evidence="2 3" key="1">
    <citation type="journal article" date="2007" name="Proc. Natl. Acad. Sci. U.S.A.">
        <title>The tiny eukaryote Ostreococcus provides genomic insights into the paradox of plankton speciation.</title>
        <authorList>
            <person name="Palenik B."/>
            <person name="Grimwood J."/>
            <person name="Aerts A."/>
            <person name="Rouze P."/>
            <person name="Salamov A."/>
            <person name="Putnam N."/>
            <person name="Dupont C."/>
            <person name="Jorgensen R."/>
            <person name="Derelle E."/>
            <person name="Rombauts S."/>
            <person name="Zhou K."/>
            <person name="Otillar R."/>
            <person name="Merchant S.S."/>
            <person name="Podell S."/>
            <person name="Gaasterland T."/>
            <person name="Napoli C."/>
            <person name="Gendler K."/>
            <person name="Manuell A."/>
            <person name="Tai V."/>
            <person name="Vallon O."/>
            <person name="Piganeau G."/>
            <person name="Jancek S."/>
            <person name="Heijde M."/>
            <person name="Jabbari K."/>
            <person name="Bowler C."/>
            <person name="Lohr M."/>
            <person name="Robbens S."/>
            <person name="Werner G."/>
            <person name="Dubchak I."/>
            <person name="Pazour G.J."/>
            <person name="Ren Q."/>
            <person name="Paulsen I."/>
            <person name="Delwiche C."/>
            <person name="Schmutz J."/>
            <person name="Rokhsar D."/>
            <person name="Van de Peer Y."/>
            <person name="Moreau H."/>
            <person name="Grigoriev I.V."/>
        </authorList>
    </citation>
    <scope>NUCLEOTIDE SEQUENCE [LARGE SCALE GENOMIC DNA]</scope>
    <source>
        <strain evidence="2 3">CCE9901</strain>
    </source>
</reference>
<feature type="compositionally biased region" description="Acidic residues" evidence="1">
    <location>
        <begin position="201"/>
        <end position="212"/>
    </location>
</feature>
<evidence type="ECO:0000313" key="2">
    <source>
        <dbReference type="EMBL" id="ABO97987.1"/>
    </source>
</evidence>